<comment type="caution">
    <text evidence="2">The sequence shown here is derived from an EMBL/GenBank/DDBJ whole genome shotgun (WGS) entry which is preliminary data.</text>
</comment>
<organism evidence="2 3">
    <name type="scientific">Candidatus Colwellbacteria bacterium CG10_big_fil_rev_8_21_14_0_10_42_22</name>
    <dbReference type="NCBI Taxonomy" id="1974540"/>
    <lineage>
        <taxon>Bacteria</taxon>
        <taxon>Candidatus Colwelliibacteriota</taxon>
    </lineage>
</organism>
<dbReference type="EMBL" id="PFAH01000002">
    <property type="protein sequence ID" value="PIR98194.1"/>
    <property type="molecule type" value="Genomic_DNA"/>
</dbReference>
<evidence type="ECO:0008006" key="4">
    <source>
        <dbReference type="Google" id="ProtNLM"/>
    </source>
</evidence>
<gene>
    <name evidence="2" type="ORF">COT89_00565</name>
</gene>
<evidence type="ECO:0000313" key="3">
    <source>
        <dbReference type="Proteomes" id="UP000231466"/>
    </source>
</evidence>
<protein>
    <recommendedName>
        <fullName evidence="4">Type II secretion system protein</fullName>
    </recommendedName>
</protein>
<sequence>MNLKENNQGISALPIVLIISSIILEVLVSGLVVGNLLSSSLLGEQASLEAIEIAKSGAHDAITRVIRYVDCPDIGDQYCPGTASSTIGNGIVCNYIGQSGSGHDLEITIYSKGVVKRRERYMKVLISADPFESKVQVVEMKEVENPNIETLNNCL</sequence>
<name>A0A2H0VGF5_9BACT</name>
<keyword evidence="1" id="KW-0472">Membrane</keyword>
<keyword evidence="1" id="KW-0812">Transmembrane</keyword>
<proteinExistence type="predicted"/>
<feature type="transmembrane region" description="Helical" evidence="1">
    <location>
        <begin position="12"/>
        <end position="37"/>
    </location>
</feature>
<accession>A0A2H0VGF5</accession>
<keyword evidence="1" id="KW-1133">Transmembrane helix</keyword>
<evidence type="ECO:0000313" key="2">
    <source>
        <dbReference type="EMBL" id="PIR98194.1"/>
    </source>
</evidence>
<evidence type="ECO:0000256" key="1">
    <source>
        <dbReference type="SAM" id="Phobius"/>
    </source>
</evidence>
<reference evidence="3" key="1">
    <citation type="submission" date="2017-09" db="EMBL/GenBank/DDBJ databases">
        <title>Depth-based differentiation of microbial function through sediment-hosted aquifers and enrichment of novel symbionts in the deep terrestrial subsurface.</title>
        <authorList>
            <person name="Probst A.J."/>
            <person name="Ladd B."/>
            <person name="Jarett J.K."/>
            <person name="Geller-Mcgrath D.E."/>
            <person name="Sieber C.M.K."/>
            <person name="Emerson J.B."/>
            <person name="Anantharaman K."/>
            <person name="Thomas B.C."/>
            <person name="Malmstrom R."/>
            <person name="Stieglmeier M."/>
            <person name="Klingl A."/>
            <person name="Woyke T."/>
            <person name="Ryan C.M."/>
            <person name="Banfield J.F."/>
        </authorList>
    </citation>
    <scope>NUCLEOTIDE SEQUENCE [LARGE SCALE GENOMIC DNA]</scope>
</reference>
<dbReference type="AlphaFoldDB" id="A0A2H0VGF5"/>
<dbReference type="Proteomes" id="UP000231466">
    <property type="component" value="Unassembled WGS sequence"/>
</dbReference>